<gene>
    <name evidence="1" type="ORF">HBSAL_12395</name>
</gene>
<evidence type="ECO:0000313" key="2">
    <source>
        <dbReference type="Proteomes" id="UP000296216"/>
    </source>
</evidence>
<reference evidence="1 2" key="1">
    <citation type="journal article" date="2019" name="Microbiol. Resour. Announc.">
        <title>The Genome Sequence of the Halobacterium salinarum Type Strain Is Closely Related to That of Laboratory Strains NRC-1 and R1.</title>
        <authorList>
            <person name="Pfeiffer F."/>
            <person name="Marchfelder A."/>
            <person name="Habermann B."/>
            <person name="Dyall-Smith M.L."/>
        </authorList>
    </citation>
    <scope>NUCLEOTIDE SEQUENCE [LARGE SCALE GENOMIC DNA]</scope>
    <source>
        <strain evidence="2">ATCC 33171 / DSM 3754 / JCM 8978 / NBRC 102687 / NCIMB 764 / 91-R6</strain>
        <plasmid evidence="2">phsal1</plasmid>
    </source>
</reference>
<name>A0A4D6GWH7_HALS9</name>
<keyword evidence="1" id="KW-0614">Plasmid</keyword>
<dbReference type="Proteomes" id="UP000296216">
    <property type="component" value="Plasmid pHSAL1"/>
</dbReference>
<evidence type="ECO:0000313" key="1">
    <source>
        <dbReference type="EMBL" id="QCC46055.1"/>
    </source>
</evidence>
<proteinExistence type="predicted"/>
<protein>
    <submittedName>
        <fullName evidence="1">Uncharacterized protein</fullName>
    </submittedName>
</protein>
<sequence length="80" mass="9112">MDRGIDNIRRNDRAQSAMHAVIINSTGVQVGPTTEESYSRQFELVRGWKNDENLSPGVRRFARNLEGDLYDTVDEDIDSI</sequence>
<accession>A0A4D6GWH7</accession>
<geneLocation type="plasmid" evidence="2">
    <name>phsal1</name>
</geneLocation>
<dbReference type="EMBL" id="CP038632">
    <property type="protein sequence ID" value="QCC46055.1"/>
    <property type="molecule type" value="Genomic_DNA"/>
</dbReference>
<organism evidence="1 2">
    <name type="scientific">Halobacterium salinarum (strain ATCC 33171 / DSM 3754 / JCM 8978 / NBRC 102687 / NCIMB 764 / 91-R6)</name>
    <dbReference type="NCBI Taxonomy" id="2597657"/>
    <lineage>
        <taxon>Archaea</taxon>
        <taxon>Methanobacteriati</taxon>
        <taxon>Methanobacteriota</taxon>
        <taxon>Stenosarchaea group</taxon>
        <taxon>Halobacteria</taxon>
        <taxon>Halobacteriales</taxon>
        <taxon>Halobacteriaceae</taxon>
        <taxon>Halobacterium</taxon>
    </lineage>
</organism>
<dbReference type="AlphaFoldDB" id="A0A4D6GWH7"/>